<dbReference type="Proteomes" id="UP000005408">
    <property type="component" value="Unassembled WGS sequence"/>
</dbReference>
<dbReference type="GO" id="GO:0030036">
    <property type="term" value="P:actin cytoskeleton organization"/>
    <property type="evidence" value="ECO:0007669"/>
    <property type="project" value="TreeGrafter"/>
</dbReference>
<evidence type="ECO:0000313" key="4">
    <source>
        <dbReference type="EnsemblMetazoa" id="G7266.1:cds"/>
    </source>
</evidence>
<dbReference type="GO" id="GO:0005178">
    <property type="term" value="F:integrin binding"/>
    <property type="evidence" value="ECO:0007669"/>
    <property type="project" value="TreeGrafter"/>
</dbReference>
<name>A0A8W8NPY7_MAGGI</name>
<dbReference type="PANTHER" id="PTHR19981:SF1">
    <property type="entry name" value="RHEA, ISOFORM B"/>
    <property type="match status" value="1"/>
</dbReference>
<keyword evidence="2" id="KW-0963">Cytoplasm</keyword>
<dbReference type="GO" id="GO:0098609">
    <property type="term" value="P:cell-cell adhesion"/>
    <property type="evidence" value="ECO:0007669"/>
    <property type="project" value="TreeGrafter"/>
</dbReference>
<evidence type="ECO:0000313" key="5">
    <source>
        <dbReference type="Proteomes" id="UP000005408"/>
    </source>
</evidence>
<dbReference type="GO" id="GO:0051015">
    <property type="term" value="F:actin filament binding"/>
    <property type="evidence" value="ECO:0007669"/>
    <property type="project" value="InterPro"/>
</dbReference>
<dbReference type="AlphaFoldDB" id="A0A8W8NPY7"/>
<feature type="domain" description="Talin IBS2B" evidence="3">
    <location>
        <begin position="21"/>
        <end position="118"/>
    </location>
</feature>
<reference evidence="4" key="1">
    <citation type="submission" date="2022-08" db="UniProtKB">
        <authorList>
            <consortium name="EnsemblMetazoa"/>
        </authorList>
    </citation>
    <scope>IDENTIFICATION</scope>
    <source>
        <strain evidence="4">05x7-T-G4-1.051#20</strain>
    </source>
</reference>
<dbReference type="Pfam" id="PF21896">
    <property type="entry name" value="Talin_IBS2B"/>
    <property type="match status" value="1"/>
</dbReference>
<evidence type="ECO:0000256" key="1">
    <source>
        <dbReference type="ARBA" id="ARBA00004496"/>
    </source>
</evidence>
<dbReference type="GO" id="GO:0005886">
    <property type="term" value="C:plasma membrane"/>
    <property type="evidence" value="ECO:0007669"/>
    <property type="project" value="TreeGrafter"/>
</dbReference>
<proteinExistence type="predicted"/>
<dbReference type="PANTHER" id="PTHR19981">
    <property type="entry name" value="TALIN"/>
    <property type="match status" value="1"/>
</dbReference>
<dbReference type="Gene3D" id="1.20.120.230">
    <property type="entry name" value="Alpha-catenin/vinculin-like"/>
    <property type="match status" value="1"/>
</dbReference>
<dbReference type="InterPro" id="IPR054082">
    <property type="entry name" value="Talin_IBS2B"/>
</dbReference>
<keyword evidence="5" id="KW-1185">Reference proteome</keyword>
<dbReference type="GO" id="GO:0005925">
    <property type="term" value="C:focal adhesion"/>
    <property type="evidence" value="ECO:0007669"/>
    <property type="project" value="TreeGrafter"/>
</dbReference>
<dbReference type="EnsemblMetazoa" id="G7266.1">
    <property type="protein sequence ID" value="G7266.1:cds"/>
    <property type="gene ID" value="G7266"/>
</dbReference>
<sequence>MKLGSTSKNMGSVMAQLLTAASQGNENYVGVAARYTVNALRVLTEATRGVASTSKDIQVRRQVIDSARDVIDKSTHLLEETKRAMNDPENPENQARLNQVAKAVSSALNSCVNALPRQRDVDNAIRQITDSSQELASTKYPSTDRTFQEIQIENNNAAVNLNQAASDIITASRGTPKQLAESYSEFIKSGLTMAGLSKDGDTQNQIVGRLKNVSMVSSKLLLAAKSVSADPNAPNTKNLLSQAARAVTESINQLINVCTVSSPGQKECDNALRQIQMMKSMLESANEPVTDLSYFECLDSVMEKSSLTVNQRMSKLRFSGPELGSFACLCVLHLLGDSMTGITNHAKKGDLENFCDSVGNFSTSVCGLTEAASQAGLVDQSQFARANQAIQMACQNLVNPASSQQQLPKDLNDNTDIIIQALDQDFTEENRQR</sequence>
<dbReference type="Gene3D" id="1.20.1420.10">
    <property type="entry name" value="Talin, central domain"/>
    <property type="match status" value="3"/>
</dbReference>
<evidence type="ECO:0000259" key="3">
    <source>
        <dbReference type="Pfam" id="PF21896"/>
    </source>
</evidence>
<evidence type="ECO:0000256" key="2">
    <source>
        <dbReference type="ARBA" id="ARBA00022490"/>
    </source>
</evidence>
<accession>A0A8W8NPY7</accession>
<comment type="subcellular location">
    <subcellularLocation>
        <location evidence="1">Cytoplasm</location>
    </subcellularLocation>
</comment>
<organism evidence="4 5">
    <name type="scientific">Magallana gigas</name>
    <name type="common">Pacific oyster</name>
    <name type="synonym">Crassostrea gigas</name>
    <dbReference type="NCBI Taxonomy" id="29159"/>
    <lineage>
        <taxon>Eukaryota</taxon>
        <taxon>Metazoa</taxon>
        <taxon>Spiralia</taxon>
        <taxon>Lophotrochozoa</taxon>
        <taxon>Mollusca</taxon>
        <taxon>Bivalvia</taxon>
        <taxon>Autobranchia</taxon>
        <taxon>Pteriomorphia</taxon>
        <taxon>Ostreida</taxon>
        <taxon>Ostreoidea</taxon>
        <taxon>Ostreidae</taxon>
        <taxon>Magallana</taxon>
    </lineage>
</organism>
<dbReference type="SUPFAM" id="SSF47220">
    <property type="entry name" value="alpha-catenin/vinculin-like"/>
    <property type="match status" value="2"/>
</dbReference>
<dbReference type="GO" id="GO:0005737">
    <property type="term" value="C:cytoplasm"/>
    <property type="evidence" value="ECO:0007669"/>
    <property type="project" value="UniProtKB-SubCell"/>
</dbReference>
<dbReference type="InterPro" id="IPR036723">
    <property type="entry name" value="Alpha-catenin/vinculin-like_sf"/>
</dbReference>
<protein>
    <recommendedName>
        <fullName evidence="3">Talin IBS2B domain-containing protein</fullName>
    </recommendedName>
</protein>